<evidence type="ECO:0000259" key="4">
    <source>
        <dbReference type="PROSITE" id="PS50043"/>
    </source>
</evidence>
<dbReference type="PRINTS" id="PR00038">
    <property type="entry name" value="HTHLUXR"/>
</dbReference>
<feature type="domain" description="HTH luxR-type" evidence="4">
    <location>
        <begin position="125"/>
        <end position="190"/>
    </location>
</feature>
<dbReference type="Pfam" id="PF00196">
    <property type="entry name" value="GerE"/>
    <property type="match status" value="1"/>
</dbReference>
<name>A0A212JPG4_9BACT</name>
<evidence type="ECO:0000313" key="5">
    <source>
        <dbReference type="EMBL" id="SBW01215.1"/>
    </source>
</evidence>
<dbReference type="PANTHER" id="PTHR44688:SF16">
    <property type="entry name" value="DNA-BINDING TRANSCRIPTIONAL ACTIVATOR DEVR_DOSR"/>
    <property type="match status" value="1"/>
</dbReference>
<evidence type="ECO:0000256" key="1">
    <source>
        <dbReference type="ARBA" id="ARBA00023015"/>
    </source>
</evidence>
<dbReference type="InterPro" id="IPR036388">
    <property type="entry name" value="WH-like_DNA-bd_sf"/>
</dbReference>
<dbReference type="SUPFAM" id="SSF46894">
    <property type="entry name" value="C-terminal effector domain of the bipartite response regulators"/>
    <property type="match status" value="1"/>
</dbReference>
<gene>
    <name evidence="5" type="ORF">KL86DYS1_20400</name>
</gene>
<dbReference type="InterPro" id="IPR000792">
    <property type="entry name" value="Tscrpt_reg_LuxR_C"/>
</dbReference>
<sequence length="202" mass="23060">MSNTKKVLAVAETSYIIRKGLVYVLSQLSSVGKVVELKEMEDINYQLDILRPDAVLINPMLLGHTSKQDIRQQLNLNKNIAIIALVYNIIDEQFYKSYDAVIKINDSESRIEETLLNCLNKEQATQGDQEELSDREKEILISVVKGMSNKEIAEHHNISIHTAITHRRNITRKLKVHSISGLTIYAIINKLVDISEIKYQDE</sequence>
<dbReference type="AlphaFoldDB" id="A0A212JPG4"/>
<dbReference type="GO" id="GO:0006355">
    <property type="term" value="P:regulation of DNA-templated transcription"/>
    <property type="evidence" value="ECO:0007669"/>
    <property type="project" value="InterPro"/>
</dbReference>
<dbReference type="PROSITE" id="PS50043">
    <property type="entry name" value="HTH_LUXR_2"/>
    <property type="match status" value="1"/>
</dbReference>
<dbReference type="GO" id="GO:0003677">
    <property type="term" value="F:DNA binding"/>
    <property type="evidence" value="ECO:0007669"/>
    <property type="project" value="UniProtKB-KW"/>
</dbReference>
<protein>
    <recommendedName>
        <fullName evidence="4">HTH luxR-type domain-containing protein</fullName>
    </recommendedName>
</protein>
<evidence type="ECO:0000256" key="2">
    <source>
        <dbReference type="ARBA" id="ARBA00023125"/>
    </source>
</evidence>
<keyword evidence="2" id="KW-0238">DNA-binding</keyword>
<dbReference type="SMART" id="SM00421">
    <property type="entry name" value="HTH_LUXR"/>
    <property type="match status" value="1"/>
</dbReference>
<accession>A0A212JPG4</accession>
<proteinExistence type="predicted"/>
<dbReference type="Gene3D" id="1.10.10.10">
    <property type="entry name" value="Winged helix-like DNA-binding domain superfamily/Winged helix DNA-binding domain"/>
    <property type="match status" value="1"/>
</dbReference>
<reference evidence="5" key="1">
    <citation type="submission" date="2016-04" db="EMBL/GenBank/DDBJ databases">
        <authorList>
            <person name="Evans L.H."/>
            <person name="Alamgir A."/>
            <person name="Owens N."/>
            <person name="Weber N.D."/>
            <person name="Virtaneva K."/>
            <person name="Barbian K."/>
            <person name="Babar A."/>
            <person name="Rosenke K."/>
        </authorList>
    </citation>
    <scope>NUCLEOTIDE SEQUENCE</scope>
    <source>
        <strain evidence="5">86-1</strain>
    </source>
</reference>
<organism evidence="5">
    <name type="scientific">uncultured Dysgonomonas sp</name>
    <dbReference type="NCBI Taxonomy" id="206096"/>
    <lineage>
        <taxon>Bacteria</taxon>
        <taxon>Pseudomonadati</taxon>
        <taxon>Bacteroidota</taxon>
        <taxon>Bacteroidia</taxon>
        <taxon>Bacteroidales</taxon>
        <taxon>Dysgonomonadaceae</taxon>
        <taxon>Dysgonomonas</taxon>
        <taxon>environmental samples</taxon>
    </lineage>
</organism>
<dbReference type="PANTHER" id="PTHR44688">
    <property type="entry name" value="DNA-BINDING TRANSCRIPTIONAL ACTIVATOR DEVR_DOSR"/>
    <property type="match status" value="1"/>
</dbReference>
<dbReference type="RefSeq" id="WP_296941646.1">
    <property type="nucleotide sequence ID" value="NZ_LT599032.1"/>
</dbReference>
<evidence type="ECO:0000256" key="3">
    <source>
        <dbReference type="ARBA" id="ARBA00023163"/>
    </source>
</evidence>
<dbReference type="EMBL" id="FLUM01000002">
    <property type="protein sequence ID" value="SBW01215.1"/>
    <property type="molecule type" value="Genomic_DNA"/>
</dbReference>
<keyword evidence="3" id="KW-0804">Transcription</keyword>
<dbReference type="InterPro" id="IPR016032">
    <property type="entry name" value="Sig_transdc_resp-reg_C-effctor"/>
</dbReference>
<dbReference type="CDD" id="cd06170">
    <property type="entry name" value="LuxR_C_like"/>
    <property type="match status" value="1"/>
</dbReference>
<keyword evidence="1" id="KW-0805">Transcription regulation</keyword>